<dbReference type="Proteomes" id="UP000266861">
    <property type="component" value="Unassembled WGS sequence"/>
</dbReference>
<accession>A0A397HNU0</accession>
<gene>
    <name evidence="1" type="ORF">Glove_320g160</name>
</gene>
<protein>
    <submittedName>
        <fullName evidence="1">Uncharacterized protein</fullName>
    </submittedName>
</protein>
<dbReference type="STRING" id="1348612.A0A397HNU0"/>
<keyword evidence="2" id="KW-1185">Reference proteome</keyword>
<comment type="caution">
    <text evidence="1">The sequence shown here is derived from an EMBL/GenBank/DDBJ whole genome shotgun (WGS) entry which is preliminary data.</text>
</comment>
<name>A0A397HNU0_9GLOM</name>
<dbReference type="AlphaFoldDB" id="A0A397HNU0"/>
<evidence type="ECO:0000313" key="2">
    <source>
        <dbReference type="Proteomes" id="UP000266861"/>
    </source>
</evidence>
<dbReference type="EMBL" id="PQFF01000292">
    <property type="protein sequence ID" value="RHZ64845.1"/>
    <property type="molecule type" value="Genomic_DNA"/>
</dbReference>
<evidence type="ECO:0000313" key="1">
    <source>
        <dbReference type="EMBL" id="RHZ64845.1"/>
    </source>
</evidence>
<reference evidence="1 2" key="1">
    <citation type="submission" date="2018-08" db="EMBL/GenBank/DDBJ databases">
        <title>Genome and evolution of the arbuscular mycorrhizal fungus Diversispora epigaea (formerly Glomus versiforme) and its bacterial endosymbionts.</title>
        <authorList>
            <person name="Sun X."/>
            <person name="Fei Z."/>
            <person name="Harrison M."/>
        </authorList>
    </citation>
    <scope>NUCLEOTIDE SEQUENCE [LARGE SCALE GENOMIC DNA]</scope>
    <source>
        <strain evidence="1 2">IT104</strain>
    </source>
</reference>
<organism evidence="1 2">
    <name type="scientific">Diversispora epigaea</name>
    <dbReference type="NCBI Taxonomy" id="1348612"/>
    <lineage>
        <taxon>Eukaryota</taxon>
        <taxon>Fungi</taxon>
        <taxon>Fungi incertae sedis</taxon>
        <taxon>Mucoromycota</taxon>
        <taxon>Glomeromycotina</taxon>
        <taxon>Glomeromycetes</taxon>
        <taxon>Diversisporales</taxon>
        <taxon>Diversisporaceae</taxon>
        <taxon>Diversispora</taxon>
    </lineage>
</organism>
<sequence>MSNDVNAISVDFVFVKMNPKILQNSKEDGQLFERVWQIEFYCTPLKVLPGDIFLSVDVGKAIIDLRNSNKKVAELEKCKKNDIYVYCAENFESVQLTYSNGNTEDVRLLGEENLLGYDISELLDPMEID</sequence>
<proteinExistence type="predicted"/>